<dbReference type="Proteomes" id="UP000663844">
    <property type="component" value="Unassembled WGS sequence"/>
</dbReference>
<evidence type="ECO:0000313" key="2">
    <source>
        <dbReference type="Proteomes" id="UP000663844"/>
    </source>
</evidence>
<dbReference type="InterPro" id="IPR027417">
    <property type="entry name" value="P-loop_NTPase"/>
</dbReference>
<feature type="non-terminal residue" evidence="1">
    <location>
        <position position="1"/>
    </location>
</feature>
<sequence>MEIRKEWLRNRLSNISVADDFNYDLVLAQTKGWPIAEVDQLLSLIIEAAYWRSIESPDMSVILTNIDFELALKKSHTSKLSSQRKAMIPNVHWSDIGGLATAKKEILNTIQLPLLHPDLFGDLA</sequence>
<dbReference type="PANTHER" id="PTHR23077">
    <property type="entry name" value="AAA-FAMILY ATPASE"/>
    <property type="match status" value="1"/>
</dbReference>
<dbReference type="AlphaFoldDB" id="A0A820LNV4"/>
<dbReference type="EMBL" id="CAJOAZ010021885">
    <property type="protein sequence ID" value="CAF4360444.1"/>
    <property type="molecule type" value="Genomic_DNA"/>
</dbReference>
<dbReference type="PANTHER" id="PTHR23077:SF9">
    <property type="entry name" value="PEROXISOMAL ATPASE PEX6"/>
    <property type="match status" value="1"/>
</dbReference>
<proteinExistence type="predicted"/>
<reference evidence="1" key="1">
    <citation type="submission" date="2021-02" db="EMBL/GenBank/DDBJ databases">
        <authorList>
            <person name="Nowell W R."/>
        </authorList>
    </citation>
    <scope>NUCLEOTIDE SEQUENCE</scope>
</reference>
<accession>A0A820LNV4</accession>
<dbReference type="GO" id="GO:0016558">
    <property type="term" value="P:protein import into peroxisome matrix"/>
    <property type="evidence" value="ECO:0007669"/>
    <property type="project" value="TreeGrafter"/>
</dbReference>
<dbReference type="GO" id="GO:0005778">
    <property type="term" value="C:peroxisomal membrane"/>
    <property type="evidence" value="ECO:0007669"/>
    <property type="project" value="TreeGrafter"/>
</dbReference>
<protein>
    <submittedName>
        <fullName evidence="1">Uncharacterized protein</fullName>
    </submittedName>
</protein>
<name>A0A820LNV4_9BILA</name>
<evidence type="ECO:0000313" key="1">
    <source>
        <dbReference type="EMBL" id="CAF4360444.1"/>
    </source>
</evidence>
<organism evidence="1 2">
    <name type="scientific">Adineta steineri</name>
    <dbReference type="NCBI Taxonomy" id="433720"/>
    <lineage>
        <taxon>Eukaryota</taxon>
        <taxon>Metazoa</taxon>
        <taxon>Spiralia</taxon>
        <taxon>Gnathifera</taxon>
        <taxon>Rotifera</taxon>
        <taxon>Eurotatoria</taxon>
        <taxon>Bdelloidea</taxon>
        <taxon>Adinetida</taxon>
        <taxon>Adinetidae</taxon>
        <taxon>Adineta</taxon>
    </lineage>
</organism>
<dbReference type="InterPro" id="IPR050168">
    <property type="entry name" value="AAA_ATPase_domain"/>
</dbReference>
<gene>
    <name evidence="1" type="ORF">OXD698_LOCUS49276</name>
</gene>
<dbReference type="Gene3D" id="3.40.50.300">
    <property type="entry name" value="P-loop containing nucleotide triphosphate hydrolases"/>
    <property type="match status" value="1"/>
</dbReference>
<dbReference type="GO" id="GO:0016887">
    <property type="term" value="F:ATP hydrolysis activity"/>
    <property type="evidence" value="ECO:0007669"/>
    <property type="project" value="TreeGrafter"/>
</dbReference>
<dbReference type="GO" id="GO:0005829">
    <property type="term" value="C:cytosol"/>
    <property type="evidence" value="ECO:0007669"/>
    <property type="project" value="TreeGrafter"/>
</dbReference>
<comment type="caution">
    <text evidence="1">The sequence shown here is derived from an EMBL/GenBank/DDBJ whole genome shotgun (WGS) entry which is preliminary data.</text>
</comment>